<comment type="caution">
    <text evidence="1">The sequence shown here is derived from an EMBL/GenBank/DDBJ whole genome shotgun (WGS) entry which is preliminary data.</text>
</comment>
<gene>
    <name evidence="1" type="ORF">S01H4_22549</name>
</gene>
<reference evidence="1" key="1">
    <citation type="journal article" date="2014" name="Front. Microbiol.">
        <title>High frequency of phylogenetically diverse reductive dehalogenase-homologous genes in deep subseafloor sedimentary metagenomes.</title>
        <authorList>
            <person name="Kawai M."/>
            <person name="Futagami T."/>
            <person name="Toyoda A."/>
            <person name="Takaki Y."/>
            <person name="Nishi S."/>
            <person name="Hori S."/>
            <person name="Arai W."/>
            <person name="Tsubouchi T."/>
            <person name="Morono Y."/>
            <person name="Uchiyama I."/>
            <person name="Ito T."/>
            <person name="Fujiyama A."/>
            <person name="Inagaki F."/>
            <person name="Takami H."/>
        </authorList>
    </citation>
    <scope>NUCLEOTIDE SEQUENCE</scope>
    <source>
        <strain evidence="1">Expedition CK06-06</strain>
    </source>
</reference>
<evidence type="ECO:0000313" key="1">
    <source>
        <dbReference type="EMBL" id="GAG88155.1"/>
    </source>
</evidence>
<dbReference type="EMBL" id="BART01010352">
    <property type="protein sequence ID" value="GAG88155.1"/>
    <property type="molecule type" value="Genomic_DNA"/>
</dbReference>
<protein>
    <submittedName>
        <fullName evidence="1">Uncharacterized protein</fullName>
    </submittedName>
</protein>
<dbReference type="AlphaFoldDB" id="X1AZI5"/>
<name>X1AZI5_9ZZZZ</name>
<proteinExistence type="predicted"/>
<accession>X1AZI5</accession>
<organism evidence="1">
    <name type="scientific">marine sediment metagenome</name>
    <dbReference type="NCBI Taxonomy" id="412755"/>
    <lineage>
        <taxon>unclassified sequences</taxon>
        <taxon>metagenomes</taxon>
        <taxon>ecological metagenomes</taxon>
    </lineage>
</organism>
<sequence length="109" mass="12724">MGTKSIPDDIREKVEEIVERFNNKTFRRDDCYYQARFRGKNVYLDRCNYGRVGQICRLTYTGKMDDWKFAIFKYSTETYDPGEWMFPGFGEVDGTVKGAMKAGLKAYPA</sequence>